<dbReference type="SUPFAM" id="SSF48034">
    <property type="entry name" value="Guanido kinase N-terminal domain"/>
    <property type="match status" value="1"/>
</dbReference>
<dbReference type="InterPro" id="IPR022415">
    <property type="entry name" value="ATP-guanido_PTrfase_AS"/>
</dbReference>
<protein>
    <submittedName>
        <fullName evidence="11">Arginine kinase 2</fullName>
    </submittedName>
</protein>
<evidence type="ECO:0000256" key="5">
    <source>
        <dbReference type="ARBA" id="ARBA00022840"/>
    </source>
</evidence>
<feature type="binding site" evidence="7">
    <location>
        <begin position="121"/>
        <end position="125"/>
    </location>
    <ligand>
        <name>ATP</name>
        <dbReference type="ChEBI" id="CHEBI:30616"/>
    </ligand>
</feature>
<dbReference type="Pfam" id="PF02807">
    <property type="entry name" value="ATP-gua_PtransN"/>
    <property type="match status" value="1"/>
</dbReference>
<feature type="binding site" evidence="7">
    <location>
        <position position="229"/>
    </location>
    <ligand>
        <name>ATP</name>
        <dbReference type="ChEBI" id="CHEBI:30616"/>
    </ligand>
</feature>
<dbReference type="Gene3D" id="1.10.135.10">
    <property type="entry name" value="ATP:guanido phosphotransferase, N-terminal domain"/>
    <property type="match status" value="1"/>
</dbReference>
<feature type="binding site" evidence="7">
    <location>
        <position position="184"/>
    </location>
    <ligand>
        <name>ATP</name>
        <dbReference type="ChEBI" id="CHEBI:30616"/>
    </ligand>
</feature>
<reference evidence="11" key="1">
    <citation type="submission" date="2004-08" db="EMBL/GenBank/DDBJ databases">
        <title>Accumulation of D-arginine in a marine worm Sabellastarte indica, and the arginine kinase to use it as substrate.</title>
        <authorList>
            <person name="Uda K."/>
            <person name="Suzuki T."/>
        </authorList>
    </citation>
    <scope>NUCLEOTIDE SEQUENCE</scope>
</reference>
<dbReference type="PROSITE" id="PS51509">
    <property type="entry name" value="PHOSPHAGEN_KINASE_N"/>
    <property type="match status" value="1"/>
</dbReference>
<dbReference type="InterPro" id="IPR036802">
    <property type="entry name" value="ATP-guanido_PTrfase_N_sf"/>
</dbReference>
<dbReference type="PROSITE" id="PS51510">
    <property type="entry name" value="PHOSPHAGEN_KINASE_C"/>
    <property type="match status" value="1"/>
</dbReference>
<comment type="similarity">
    <text evidence="1 6 8">Belongs to the ATP:guanido phosphotransferase family.</text>
</comment>
<evidence type="ECO:0000256" key="8">
    <source>
        <dbReference type="RuleBase" id="RU000505"/>
    </source>
</evidence>
<dbReference type="InterPro" id="IPR000749">
    <property type="entry name" value="ATP-guanido_PTrfase"/>
</dbReference>
<keyword evidence="2 7" id="KW-0808">Transferase</keyword>
<organism evidence="11">
    <name type="scientific">Sabellastarte spectabilis</name>
    <dbReference type="NCBI Taxonomy" id="880618"/>
    <lineage>
        <taxon>Eukaryota</taxon>
        <taxon>Metazoa</taxon>
        <taxon>Spiralia</taxon>
        <taxon>Lophotrochozoa</taxon>
        <taxon>Annelida</taxon>
        <taxon>Polychaeta</taxon>
        <taxon>Sedentaria</taxon>
        <taxon>Canalipalpata</taxon>
        <taxon>Sabellida</taxon>
        <taxon>Sabellidae</taxon>
        <taxon>Sabellastarte</taxon>
    </lineage>
</organism>
<feature type="domain" description="Phosphagen kinase C-terminal" evidence="10">
    <location>
        <begin position="118"/>
        <end position="361"/>
    </location>
</feature>
<accession>Q4AED1</accession>
<evidence type="ECO:0000256" key="1">
    <source>
        <dbReference type="ARBA" id="ARBA00006798"/>
    </source>
</evidence>
<dbReference type="SUPFAM" id="SSF55931">
    <property type="entry name" value="Glutamine synthetase/guanido kinase"/>
    <property type="match status" value="1"/>
</dbReference>
<evidence type="ECO:0000313" key="11">
    <source>
        <dbReference type="EMBL" id="BAE16969.1"/>
    </source>
</evidence>
<sequence length="377" mass="42887">MATNTSKYDAESNFPDFYTQRSMTESHLPLSLYKKLFHVQTPLGVTLDKCIQIGCEQPKPDEKLIGLVAGDEYCYDVFSELFDPVINEYHMGFGPEESHPAPDLDASKLTNGLLDAKYVKSCRVRTARNLSGVALPPCVCRAERRLVEQVFTSALNNLGGDLKGQYYPLTKLTKEQEESLRNDHFLFQKPISHILNNSGACRDWPTNRGIWHNDKKNFLAWLNEEDHCRIMAMEKGGDMKGVFERFARGLLEVEAMMKKEGHKFQWSPRLGYLSACPSNIGTGLRCSVHMRLENLGKREDLFKGICKSMHLDKRGTGGENTETVDFTYDISNEKRVKHTEVEFVQEVIDGVNKLIEIEKKLERGEEVAAPTQQQQTK</sequence>
<dbReference type="InterPro" id="IPR022414">
    <property type="entry name" value="ATP-guanido_PTrfase_cat"/>
</dbReference>
<dbReference type="Gene3D" id="3.30.590.10">
    <property type="entry name" value="Glutamine synthetase/guanido kinase, catalytic domain"/>
    <property type="match status" value="1"/>
</dbReference>
<dbReference type="GO" id="GO:0005524">
    <property type="term" value="F:ATP binding"/>
    <property type="evidence" value="ECO:0007669"/>
    <property type="project" value="UniProtKB-UniRule"/>
</dbReference>
<proteinExistence type="evidence at transcript level"/>
<dbReference type="CDD" id="cd00716">
    <property type="entry name" value="creatine_kinase_like"/>
    <property type="match status" value="1"/>
</dbReference>
<dbReference type="InterPro" id="IPR014746">
    <property type="entry name" value="Gln_synth/guanido_kin_cat_dom"/>
</dbReference>
<dbReference type="PANTHER" id="PTHR11547">
    <property type="entry name" value="ARGININE OR CREATINE KINASE"/>
    <property type="match status" value="1"/>
</dbReference>
<dbReference type="GO" id="GO:0046314">
    <property type="term" value="P:phosphocreatine biosynthetic process"/>
    <property type="evidence" value="ECO:0007669"/>
    <property type="project" value="InterPro"/>
</dbReference>
<keyword evidence="4 7" id="KW-0418">Kinase</keyword>
<evidence type="ECO:0000256" key="4">
    <source>
        <dbReference type="ARBA" id="ARBA00022777"/>
    </source>
</evidence>
<dbReference type="PANTHER" id="PTHR11547:SF57">
    <property type="entry name" value="PHOSPHAGEN KINASE C-TERMINAL DOMAIN-CONTAINING PROTEIN"/>
    <property type="match status" value="1"/>
</dbReference>
<evidence type="ECO:0000259" key="9">
    <source>
        <dbReference type="PROSITE" id="PS51509"/>
    </source>
</evidence>
<dbReference type="GO" id="GO:0005615">
    <property type="term" value="C:extracellular space"/>
    <property type="evidence" value="ECO:0007669"/>
    <property type="project" value="TreeGrafter"/>
</dbReference>
<name>Q4AED1_9ANNE</name>
<keyword evidence="3 7" id="KW-0547">Nucleotide-binding</keyword>
<feature type="binding site" evidence="7">
    <location>
        <begin position="285"/>
        <end position="289"/>
    </location>
    <ligand>
        <name>ATP</name>
        <dbReference type="ChEBI" id="CHEBI:30616"/>
    </ligand>
</feature>
<dbReference type="AlphaFoldDB" id="Q4AED1"/>
<evidence type="ECO:0000256" key="7">
    <source>
        <dbReference type="PROSITE-ProRule" id="PRU00843"/>
    </source>
</evidence>
<dbReference type="InterPro" id="IPR022413">
    <property type="entry name" value="ATP-guanido_PTrfase_N"/>
</dbReference>
<dbReference type="BRENDA" id="2.7.3.3">
    <property type="organism ID" value="9226"/>
</dbReference>
<dbReference type="EMBL" id="AB186406">
    <property type="protein sequence ID" value="BAE16969.1"/>
    <property type="molecule type" value="mRNA"/>
</dbReference>
<dbReference type="PROSITE" id="PS00112">
    <property type="entry name" value="PHOSPHAGEN_KINASE"/>
    <property type="match status" value="1"/>
</dbReference>
<feature type="domain" description="Phosphagen kinase N-terminal" evidence="9">
    <location>
        <begin position="5"/>
        <end position="91"/>
    </location>
</feature>
<dbReference type="FunFam" id="3.30.590.10:FF:000002">
    <property type="entry name" value="Creatine kinase S-type, mitochondrial"/>
    <property type="match status" value="1"/>
</dbReference>
<evidence type="ECO:0000256" key="3">
    <source>
        <dbReference type="ARBA" id="ARBA00022741"/>
    </source>
</evidence>
<feature type="binding site" evidence="7">
    <location>
        <begin position="314"/>
        <end position="319"/>
    </location>
    <ligand>
        <name>ATP</name>
        <dbReference type="ChEBI" id="CHEBI:30616"/>
    </ligand>
</feature>
<evidence type="ECO:0000256" key="6">
    <source>
        <dbReference type="PROSITE-ProRule" id="PRU00842"/>
    </source>
</evidence>
<dbReference type="GO" id="GO:0004111">
    <property type="term" value="F:creatine kinase activity"/>
    <property type="evidence" value="ECO:0007669"/>
    <property type="project" value="InterPro"/>
</dbReference>
<evidence type="ECO:0000256" key="2">
    <source>
        <dbReference type="ARBA" id="ARBA00022679"/>
    </source>
</evidence>
<evidence type="ECO:0000259" key="10">
    <source>
        <dbReference type="PROSITE" id="PS51510"/>
    </source>
</evidence>
<dbReference type="Pfam" id="PF00217">
    <property type="entry name" value="ATP-gua_Ptrans"/>
    <property type="match status" value="1"/>
</dbReference>
<keyword evidence="5 7" id="KW-0067">ATP-binding</keyword>